<keyword evidence="2" id="KW-1185">Reference proteome</keyword>
<dbReference type="EMBL" id="CM042047">
    <property type="protein sequence ID" value="KAI3771485.1"/>
    <property type="molecule type" value="Genomic_DNA"/>
</dbReference>
<reference evidence="1 2" key="2">
    <citation type="journal article" date="2022" name="Mol. Ecol. Resour.">
        <title>The genomes of chicory, endive, great burdock and yacon provide insights into Asteraceae paleo-polyploidization history and plant inulin production.</title>
        <authorList>
            <person name="Fan W."/>
            <person name="Wang S."/>
            <person name="Wang H."/>
            <person name="Wang A."/>
            <person name="Jiang F."/>
            <person name="Liu H."/>
            <person name="Zhao H."/>
            <person name="Xu D."/>
            <person name="Zhang Y."/>
        </authorList>
    </citation>
    <scope>NUCLEOTIDE SEQUENCE [LARGE SCALE GENOMIC DNA]</scope>
    <source>
        <strain evidence="2">cv. Niubang</strain>
    </source>
</reference>
<comment type="caution">
    <text evidence="1">The sequence shown here is derived from an EMBL/GenBank/DDBJ whole genome shotgun (WGS) entry which is preliminary data.</text>
</comment>
<name>A0ACB9FKU9_ARCLA</name>
<sequence length="586" mass="65122">MEISSENISKQGSIRKGGLRTMPFIIVNEAFERVASVGLRANMILYLKNEYHLSNATGANIMFLWGAISNFMPTLGAFLSDSYFGRFRVIAIGSIISLIGITMVWLTAVFPTARPDRCDPRIETCTKPNEAQIALLFISFAIMSMGSGGIRPCSLAFGADQFDRPENPENAKILQRFFNWYYASVGISVMISVTVIVYIQTVKGWILGFGVPAALMLFSTVMFFMGSSLYIKVKANKSLFTGFFQVAAASFKNKHLAFPPKISDGLFHHKKGSKIRVPSDKIRFLNKACILRNPEKDLTPTGSAVDPWSLCTVKQVEEFKALIKVIPIWSASIMIAVTVSQHSFPVLQANSMDRHVIGSFKIPPGSFDVFTLLTLTIWVALYDQLLVRHISKLTKRPEGLTLKQRMGIGLFLSCLSMAVSAMVERRRRNTAISQGLSRDPFGVVNMSAFWLVPQHCLLGLAEAFNAIGQIEFYYSQFPKSMASIGVALFALGLAVGNLVASLIVGAVNEYSKQGGRVSWVSNNLNQGHYDYYYWVIAILSVANFFYFLGCSWAYGPCDETKHWDEEEEDVQEEKFVKGCSSPIYAS</sequence>
<reference evidence="2" key="1">
    <citation type="journal article" date="2022" name="Mol. Ecol. Resour.">
        <title>The genomes of chicory, endive, great burdock and yacon provide insights into Asteraceae palaeo-polyploidization history and plant inulin production.</title>
        <authorList>
            <person name="Fan W."/>
            <person name="Wang S."/>
            <person name="Wang H."/>
            <person name="Wang A."/>
            <person name="Jiang F."/>
            <person name="Liu H."/>
            <person name="Zhao H."/>
            <person name="Xu D."/>
            <person name="Zhang Y."/>
        </authorList>
    </citation>
    <scope>NUCLEOTIDE SEQUENCE [LARGE SCALE GENOMIC DNA]</scope>
    <source>
        <strain evidence="2">cv. Niubang</strain>
    </source>
</reference>
<proteinExistence type="predicted"/>
<evidence type="ECO:0000313" key="1">
    <source>
        <dbReference type="EMBL" id="KAI3771485.1"/>
    </source>
</evidence>
<accession>A0ACB9FKU9</accession>
<organism evidence="1 2">
    <name type="scientific">Arctium lappa</name>
    <name type="common">Greater burdock</name>
    <name type="synonym">Lappa major</name>
    <dbReference type="NCBI Taxonomy" id="4217"/>
    <lineage>
        <taxon>Eukaryota</taxon>
        <taxon>Viridiplantae</taxon>
        <taxon>Streptophyta</taxon>
        <taxon>Embryophyta</taxon>
        <taxon>Tracheophyta</taxon>
        <taxon>Spermatophyta</taxon>
        <taxon>Magnoliopsida</taxon>
        <taxon>eudicotyledons</taxon>
        <taxon>Gunneridae</taxon>
        <taxon>Pentapetalae</taxon>
        <taxon>asterids</taxon>
        <taxon>campanulids</taxon>
        <taxon>Asterales</taxon>
        <taxon>Asteraceae</taxon>
        <taxon>Carduoideae</taxon>
        <taxon>Cardueae</taxon>
        <taxon>Arctiinae</taxon>
        <taxon>Arctium</taxon>
    </lineage>
</organism>
<dbReference type="Proteomes" id="UP001055879">
    <property type="component" value="Linkage Group LG01"/>
</dbReference>
<gene>
    <name evidence="1" type="ORF">L6452_02650</name>
</gene>
<evidence type="ECO:0000313" key="2">
    <source>
        <dbReference type="Proteomes" id="UP001055879"/>
    </source>
</evidence>
<protein>
    <submittedName>
        <fullName evidence="1">Uncharacterized protein</fullName>
    </submittedName>
</protein>